<organism evidence="1">
    <name type="scientific">Anopheles marajoara</name>
    <dbReference type="NCBI Taxonomy" id="58244"/>
    <lineage>
        <taxon>Eukaryota</taxon>
        <taxon>Metazoa</taxon>
        <taxon>Ecdysozoa</taxon>
        <taxon>Arthropoda</taxon>
        <taxon>Hexapoda</taxon>
        <taxon>Insecta</taxon>
        <taxon>Pterygota</taxon>
        <taxon>Neoptera</taxon>
        <taxon>Endopterygota</taxon>
        <taxon>Diptera</taxon>
        <taxon>Nematocera</taxon>
        <taxon>Culicoidea</taxon>
        <taxon>Culicidae</taxon>
        <taxon>Anophelinae</taxon>
        <taxon>Anopheles</taxon>
    </lineage>
</organism>
<protein>
    <submittedName>
        <fullName evidence="1">Putative secreted protein</fullName>
    </submittedName>
</protein>
<accession>A0A2M4CDP6</accession>
<name>A0A2M4CDP6_9DIPT</name>
<reference evidence="1" key="1">
    <citation type="submission" date="2018-01" db="EMBL/GenBank/DDBJ databases">
        <title>An insight into the sialome of Amazonian anophelines.</title>
        <authorList>
            <person name="Ribeiro J.M."/>
            <person name="Scarpassa V."/>
            <person name="Calvo E."/>
        </authorList>
    </citation>
    <scope>NUCLEOTIDE SEQUENCE</scope>
    <source>
        <tissue evidence="1">Salivary glands</tissue>
    </source>
</reference>
<sequence>MWTSKILSVFSTTILQHGVAVTDGFLMNSETVFELLLLMFATIIGNGGSERTERISLKMADTCLGVPRVYYH</sequence>
<proteinExistence type="predicted"/>
<dbReference type="EMBL" id="GGFJ01014292">
    <property type="protein sequence ID" value="MBW63433.1"/>
    <property type="molecule type" value="Transcribed_RNA"/>
</dbReference>
<dbReference type="AlphaFoldDB" id="A0A2M4CDP6"/>
<evidence type="ECO:0000313" key="1">
    <source>
        <dbReference type="EMBL" id="MBW63433.1"/>
    </source>
</evidence>